<name>A0A8X6TN48_NEPPI</name>
<organism evidence="2 3">
    <name type="scientific">Nephila pilipes</name>
    <name type="common">Giant wood spider</name>
    <name type="synonym">Nephila maculata</name>
    <dbReference type="NCBI Taxonomy" id="299642"/>
    <lineage>
        <taxon>Eukaryota</taxon>
        <taxon>Metazoa</taxon>
        <taxon>Ecdysozoa</taxon>
        <taxon>Arthropoda</taxon>
        <taxon>Chelicerata</taxon>
        <taxon>Arachnida</taxon>
        <taxon>Araneae</taxon>
        <taxon>Araneomorphae</taxon>
        <taxon>Entelegynae</taxon>
        <taxon>Araneoidea</taxon>
        <taxon>Nephilidae</taxon>
        <taxon>Nephila</taxon>
    </lineage>
</organism>
<feature type="region of interest" description="Disordered" evidence="1">
    <location>
        <begin position="1"/>
        <end position="24"/>
    </location>
</feature>
<evidence type="ECO:0000313" key="3">
    <source>
        <dbReference type="Proteomes" id="UP000887013"/>
    </source>
</evidence>
<dbReference type="Proteomes" id="UP000887013">
    <property type="component" value="Unassembled WGS sequence"/>
</dbReference>
<protein>
    <submittedName>
        <fullName evidence="2">Uncharacterized protein</fullName>
    </submittedName>
</protein>
<dbReference type="OrthoDB" id="272985at2759"/>
<feature type="compositionally biased region" description="Basic and acidic residues" evidence="1">
    <location>
        <begin position="1"/>
        <end position="16"/>
    </location>
</feature>
<evidence type="ECO:0000256" key="1">
    <source>
        <dbReference type="SAM" id="MobiDB-lite"/>
    </source>
</evidence>
<gene>
    <name evidence="2" type="ORF">NPIL_285871</name>
</gene>
<sequence>MKDIESDSGLEKDMEMKSNSFTTSPTVDEEYWRRTAKWRNFKCIPRTTIKEAVSYTTKVLNSLEPPSILCNGIRLSIKKLILIVIETTTPLESIPNPSVSTPV</sequence>
<reference evidence="2" key="1">
    <citation type="submission" date="2020-08" db="EMBL/GenBank/DDBJ databases">
        <title>Multicomponent nature underlies the extraordinary mechanical properties of spider dragline silk.</title>
        <authorList>
            <person name="Kono N."/>
            <person name="Nakamura H."/>
            <person name="Mori M."/>
            <person name="Yoshida Y."/>
            <person name="Ohtoshi R."/>
            <person name="Malay A.D."/>
            <person name="Moran D.A.P."/>
            <person name="Tomita M."/>
            <person name="Numata K."/>
            <person name="Arakawa K."/>
        </authorList>
    </citation>
    <scope>NUCLEOTIDE SEQUENCE</scope>
</reference>
<comment type="caution">
    <text evidence="2">The sequence shown here is derived from an EMBL/GenBank/DDBJ whole genome shotgun (WGS) entry which is preliminary data.</text>
</comment>
<proteinExistence type="predicted"/>
<accession>A0A8X6TN48</accession>
<dbReference type="AlphaFoldDB" id="A0A8X6TN48"/>
<evidence type="ECO:0000313" key="2">
    <source>
        <dbReference type="EMBL" id="GFT37408.1"/>
    </source>
</evidence>
<dbReference type="EMBL" id="BMAW01109208">
    <property type="protein sequence ID" value="GFT37408.1"/>
    <property type="molecule type" value="Genomic_DNA"/>
</dbReference>
<keyword evidence="3" id="KW-1185">Reference proteome</keyword>